<dbReference type="Gene3D" id="3.90.550.10">
    <property type="entry name" value="Spore Coat Polysaccharide Biosynthesis Protein SpsA, Chain A"/>
    <property type="match status" value="1"/>
</dbReference>
<evidence type="ECO:0000256" key="2">
    <source>
        <dbReference type="ARBA" id="ARBA00022679"/>
    </source>
</evidence>
<dbReference type="AlphaFoldDB" id="E5X3E7"/>
<comment type="caution">
    <text evidence="4">The sequence shown here is derived from an EMBL/GenBank/DDBJ whole genome shotgun (WGS) entry which is preliminary data.</text>
</comment>
<evidence type="ECO:0000313" key="5">
    <source>
        <dbReference type="Proteomes" id="UP000003246"/>
    </source>
</evidence>
<name>E5X3E7_9BACE</name>
<reference evidence="4 5" key="1">
    <citation type="submission" date="2010-10" db="EMBL/GenBank/DDBJ databases">
        <title>The Genome Sequence of Bacteroides eggerthii strain 1_2_48FAA.</title>
        <authorList>
            <consortium name="The Broad Institute Genome Sequencing Platform"/>
            <person name="Ward D."/>
            <person name="Earl A."/>
            <person name="Feldgarden M."/>
            <person name="Young S.K."/>
            <person name="Gargeya S."/>
            <person name="Zeng Q."/>
            <person name="Alvarado L."/>
            <person name="Berlin A."/>
            <person name="Bochicchio J."/>
            <person name="Chapman S.B."/>
            <person name="Chen Z."/>
            <person name="Freedman E."/>
            <person name="Gellesch M."/>
            <person name="Goldberg J."/>
            <person name="Griggs A."/>
            <person name="Gujja S."/>
            <person name="Heilman E."/>
            <person name="Heiman D."/>
            <person name="Howarth C."/>
            <person name="Mehta T."/>
            <person name="Neiman D."/>
            <person name="Pearson M."/>
            <person name="Roberts A."/>
            <person name="Saif S."/>
            <person name="Shea T."/>
            <person name="Shenoy N."/>
            <person name="Sisk P."/>
            <person name="Stolte C."/>
            <person name="Sykes S."/>
            <person name="White J."/>
            <person name="Yandava C."/>
            <person name="Allen-Vercoe E."/>
            <person name="Ambrose C."/>
            <person name="Strauss J."/>
            <person name="Daigneault M."/>
            <person name="Haas B."/>
            <person name="Nusbaum C."/>
            <person name="Birren B."/>
        </authorList>
    </citation>
    <scope>NUCLEOTIDE SEQUENCE [LARGE SCALE GENOMIC DNA]</scope>
    <source>
        <strain evidence="4 5">1_2_48FAA</strain>
    </source>
</reference>
<feature type="domain" description="Glycosyltransferase 2-like" evidence="3">
    <location>
        <begin position="15"/>
        <end position="148"/>
    </location>
</feature>
<dbReference type="Pfam" id="PF00535">
    <property type="entry name" value="Glycos_transf_2"/>
    <property type="match status" value="1"/>
</dbReference>
<dbReference type="InterPro" id="IPR029044">
    <property type="entry name" value="Nucleotide-diphossugar_trans"/>
</dbReference>
<accession>E5X3E7</accession>
<dbReference type="PANTHER" id="PTHR22916">
    <property type="entry name" value="GLYCOSYLTRANSFERASE"/>
    <property type="match status" value="1"/>
</dbReference>
<dbReference type="GO" id="GO:0016758">
    <property type="term" value="F:hexosyltransferase activity"/>
    <property type="evidence" value="ECO:0007669"/>
    <property type="project" value="UniProtKB-ARBA"/>
</dbReference>
<dbReference type="EMBL" id="ACWG01000044">
    <property type="protein sequence ID" value="EFV28334.1"/>
    <property type="molecule type" value="Genomic_DNA"/>
</dbReference>
<evidence type="ECO:0000256" key="1">
    <source>
        <dbReference type="ARBA" id="ARBA00022676"/>
    </source>
</evidence>
<evidence type="ECO:0000313" key="4">
    <source>
        <dbReference type="EMBL" id="EFV28334.1"/>
    </source>
</evidence>
<dbReference type="HOGENOM" id="CLU_025996_25_4_10"/>
<dbReference type="PANTHER" id="PTHR22916:SF51">
    <property type="entry name" value="GLYCOSYLTRANSFERASE EPSH-RELATED"/>
    <property type="match status" value="1"/>
</dbReference>
<protein>
    <submittedName>
        <fullName evidence="4">Glycosyl transferase family 2</fullName>
    </submittedName>
</protein>
<proteinExistence type="predicted"/>
<keyword evidence="2 4" id="KW-0808">Transferase</keyword>
<organism evidence="4 5">
    <name type="scientific">Bacteroides eggerthii 1_2_48FAA</name>
    <dbReference type="NCBI Taxonomy" id="665953"/>
    <lineage>
        <taxon>Bacteria</taxon>
        <taxon>Pseudomonadati</taxon>
        <taxon>Bacteroidota</taxon>
        <taxon>Bacteroidia</taxon>
        <taxon>Bacteroidales</taxon>
        <taxon>Bacteroidaceae</taxon>
        <taxon>Bacteroides</taxon>
    </lineage>
</organism>
<dbReference type="SUPFAM" id="SSF53448">
    <property type="entry name" value="Nucleotide-diphospho-sugar transferases"/>
    <property type="match status" value="1"/>
</dbReference>
<dbReference type="Proteomes" id="UP000003246">
    <property type="component" value="Unassembled WGS sequence"/>
</dbReference>
<sequence length="312" mass="36650">MLFSNLYINNMIKVSILVPVYKCEKFINQCVESLFSQAFDDVEFIFYDDCSPDASVSLIHQCLEKHPDRWEQVRIISAQQNSGVSIARNRLLVEAKGEYIWYVDSDDWIEPDAIRLLYETACSSKADIVSFGFYYEGISRCATVYHYKYKSVKECLKDVIGNNWGAVWRFFFRRSIATENSILFPVGYNVAEDYVFCIKYLFHVQNIISIDVPLYHHITYNTMSLVATQDIHSLVHQYEATIIVEDFLRKNKILQLYSKDLNLRKAYVLASFYRYFNRIWGGLYGPLWKRLVARWKRKAIALIYKHGLKSSK</sequence>
<evidence type="ECO:0000259" key="3">
    <source>
        <dbReference type="Pfam" id="PF00535"/>
    </source>
</evidence>
<gene>
    <name evidence="4" type="ORF">HMPREF1016_03454</name>
</gene>
<dbReference type="InterPro" id="IPR001173">
    <property type="entry name" value="Glyco_trans_2-like"/>
</dbReference>
<dbReference type="CDD" id="cd00761">
    <property type="entry name" value="Glyco_tranf_GTA_type"/>
    <property type="match status" value="1"/>
</dbReference>
<keyword evidence="1" id="KW-0328">Glycosyltransferase</keyword>